<dbReference type="AlphaFoldDB" id="W9RJR0"/>
<sequence length="66" mass="7074">MGGESKHTPYIIKARSTPEECFNLGANVVGRSIALVAEGKDGSGGAYEVEGMQAKRYGIYSEICYL</sequence>
<accession>W9RJR0</accession>
<gene>
    <name evidence="1" type="ORF">L484_017916</name>
</gene>
<evidence type="ECO:0000313" key="2">
    <source>
        <dbReference type="Proteomes" id="UP000030645"/>
    </source>
</evidence>
<keyword evidence="2" id="KW-1185">Reference proteome</keyword>
<dbReference type="EMBL" id="KE344738">
    <property type="protein sequence ID" value="EXB76915.1"/>
    <property type="molecule type" value="Genomic_DNA"/>
</dbReference>
<reference evidence="2" key="1">
    <citation type="submission" date="2013-01" db="EMBL/GenBank/DDBJ databases">
        <title>Draft Genome Sequence of a Mulberry Tree, Morus notabilis C.K. Schneid.</title>
        <authorList>
            <person name="He N."/>
            <person name="Zhao S."/>
        </authorList>
    </citation>
    <scope>NUCLEOTIDE SEQUENCE</scope>
</reference>
<evidence type="ECO:0000313" key="1">
    <source>
        <dbReference type="EMBL" id="EXB76915.1"/>
    </source>
</evidence>
<proteinExistence type="predicted"/>
<organism evidence="1 2">
    <name type="scientific">Morus notabilis</name>
    <dbReference type="NCBI Taxonomy" id="981085"/>
    <lineage>
        <taxon>Eukaryota</taxon>
        <taxon>Viridiplantae</taxon>
        <taxon>Streptophyta</taxon>
        <taxon>Embryophyta</taxon>
        <taxon>Tracheophyta</taxon>
        <taxon>Spermatophyta</taxon>
        <taxon>Magnoliopsida</taxon>
        <taxon>eudicotyledons</taxon>
        <taxon>Gunneridae</taxon>
        <taxon>Pentapetalae</taxon>
        <taxon>rosids</taxon>
        <taxon>fabids</taxon>
        <taxon>Rosales</taxon>
        <taxon>Moraceae</taxon>
        <taxon>Moreae</taxon>
        <taxon>Morus</taxon>
    </lineage>
</organism>
<protein>
    <submittedName>
        <fullName evidence="1">Uncharacterized protein</fullName>
    </submittedName>
</protein>
<name>W9RJR0_9ROSA</name>
<dbReference type="Proteomes" id="UP000030645">
    <property type="component" value="Unassembled WGS sequence"/>
</dbReference>